<evidence type="ECO:0000256" key="1">
    <source>
        <dbReference type="ARBA" id="ARBA00004141"/>
    </source>
</evidence>
<dbReference type="OrthoDB" id="9797190at2"/>
<dbReference type="PATRIC" id="fig|1280949.3.peg.2006"/>
<keyword evidence="10" id="KW-1185">Reference proteome</keyword>
<feature type="transmembrane region" description="Helical" evidence="7">
    <location>
        <begin position="187"/>
        <end position="204"/>
    </location>
</feature>
<feature type="transmembrane region" description="Helical" evidence="7">
    <location>
        <begin position="158"/>
        <end position="181"/>
    </location>
</feature>
<dbReference type="GO" id="GO:0016020">
    <property type="term" value="C:membrane"/>
    <property type="evidence" value="ECO:0007669"/>
    <property type="project" value="UniProtKB-SubCell"/>
</dbReference>
<organism evidence="9 10">
    <name type="scientific">Hyphomonas adhaerens MHS-3</name>
    <dbReference type="NCBI Taxonomy" id="1280949"/>
    <lineage>
        <taxon>Bacteria</taxon>
        <taxon>Pseudomonadati</taxon>
        <taxon>Pseudomonadota</taxon>
        <taxon>Alphaproteobacteria</taxon>
        <taxon>Hyphomonadales</taxon>
        <taxon>Hyphomonadaceae</taxon>
        <taxon>Hyphomonas</taxon>
    </lineage>
</organism>
<dbReference type="InterPro" id="IPR022764">
    <property type="entry name" value="Peptidase_S54_rhomboid_dom"/>
</dbReference>
<dbReference type="SUPFAM" id="SSF144091">
    <property type="entry name" value="Rhomboid-like"/>
    <property type="match status" value="1"/>
</dbReference>
<dbReference type="EMBL" id="ARYH01000001">
    <property type="protein sequence ID" value="KCZ85974.1"/>
    <property type="molecule type" value="Genomic_DNA"/>
</dbReference>
<dbReference type="STRING" id="1280949.HAD_09815"/>
<dbReference type="Pfam" id="PF01694">
    <property type="entry name" value="Rhomboid"/>
    <property type="match status" value="1"/>
</dbReference>
<dbReference type="RefSeq" id="WP_035570800.1">
    <property type="nucleotide sequence ID" value="NZ_ARYH01000001.1"/>
</dbReference>
<reference evidence="9 10" key="1">
    <citation type="journal article" date="2014" name="Antonie Van Leeuwenhoek">
        <title>Hyphomonas beringensis sp. nov. and Hyphomonas chukchiensis sp. nov., isolated from surface seawater of the Bering Sea and Chukchi Sea.</title>
        <authorList>
            <person name="Li C."/>
            <person name="Lai Q."/>
            <person name="Li G."/>
            <person name="Dong C."/>
            <person name="Wang J."/>
            <person name="Liao Y."/>
            <person name="Shao Z."/>
        </authorList>
    </citation>
    <scope>NUCLEOTIDE SEQUENCE [LARGE SCALE GENOMIC DNA]</scope>
    <source>
        <strain evidence="9 10">MHS-3</strain>
    </source>
</reference>
<name>A0A069E7L5_9PROT</name>
<dbReference type="PANTHER" id="PTHR43066">
    <property type="entry name" value="RHOMBOID-RELATED PROTEIN"/>
    <property type="match status" value="1"/>
</dbReference>
<comment type="caution">
    <text evidence="9">The sequence shown here is derived from an EMBL/GenBank/DDBJ whole genome shotgun (WGS) entry which is preliminary data.</text>
</comment>
<evidence type="ECO:0000256" key="3">
    <source>
        <dbReference type="ARBA" id="ARBA00022519"/>
    </source>
</evidence>
<comment type="subcellular location">
    <subcellularLocation>
        <location evidence="1">Membrane</location>
        <topology evidence="1">Multi-pass membrane protein</topology>
    </subcellularLocation>
</comment>
<dbReference type="PANTHER" id="PTHR43066:SF26">
    <property type="entry name" value="RHOMBOID PROTEASE GLPG"/>
    <property type="match status" value="1"/>
</dbReference>
<evidence type="ECO:0000256" key="6">
    <source>
        <dbReference type="ARBA" id="ARBA00023136"/>
    </source>
</evidence>
<keyword evidence="2" id="KW-1003">Cell membrane</keyword>
<gene>
    <name evidence="9" type="ORF">HAD_09815</name>
</gene>
<dbReference type="Proteomes" id="UP000027446">
    <property type="component" value="Unassembled WGS sequence"/>
</dbReference>
<dbReference type="Gene3D" id="1.20.1540.10">
    <property type="entry name" value="Rhomboid-like"/>
    <property type="match status" value="1"/>
</dbReference>
<keyword evidence="4 7" id="KW-0812">Transmembrane</keyword>
<feature type="transmembrane region" description="Helical" evidence="7">
    <location>
        <begin position="127"/>
        <end position="146"/>
    </location>
</feature>
<feature type="transmembrane region" description="Helical" evidence="7">
    <location>
        <begin position="100"/>
        <end position="121"/>
    </location>
</feature>
<keyword evidence="6 7" id="KW-0472">Membrane</keyword>
<dbReference type="GO" id="GO:0004252">
    <property type="term" value="F:serine-type endopeptidase activity"/>
    <property type="evidence" value="ECO:0007669"/>
    <property type="project" value="InterPro"/>
</dbReference>
<feature type="domain" description="Peptidase S54 rhomboid" evidence="8">
    <location>
        <begin position="59"/>
        <end position="203"/>
    </location>
</feature>
<evidence type="ECO:0000313" key="9">
    <source>
        <dbReference type="EMBL" id="KCZ85974.1"/>
    </source>
</evidence>
<evidence type="ECO:0000256" key="5">
    <source>
        <dbReference type="ARBA" id="ARBA00022989"/>
    </source>
</evidence>
<accession>A0A069E7L5</accession>
<proteinExistence type="predicted"/>
<dbReference type="AlphaFoldDB" id="A0A069E7L5"/>
<keyword evidence="3" id="KW-0997">Cell inner membrane</keyword>
<evidence type="ECO:0000256" key="4">
    <source>
        <dbReference type="ARBA" id="ARBA00022692"/>
    </source>
</evidence>
<evidence type="ECO:0000259" key="8">
    <source>
        <dbReference type="Pfam" id="PF01694"/>
    </source>
</evidence>
<dbReference type="InterPro" id="IPR035952">
    <property type="entry name" value="Rhomboid-like_sf"/>
</dbReference>
<dbReference type="eggNOG" id="COG0705">
    <property type="taxonomic scope" value="Bacteria"/>
</dbReference>
<sequence>MTGLAGLIVLAHAVRVFSPISWQGYMLSMASLQPDRFWASVGQGAPGAVPYGSPVEALVPFISDALLHDGWAGAILNAALIVIFGRLVHASLSIGRKSGAIPFLVVFAVSVAGGSLCHLVTQYPAGTALIGASGGASGLFAAWVLIQEGRGGRILSKRFLTVFLFFAGVNLALWLMGPSLIGARISWQAHLGGFLAGAAAFQIYRARRPRSQF</sequence>
<evidence type="ECO:0000256" key="2">
    <source>
        <dbReference type="ARBA" id="ARBA00022475"/>
    </source>
</evidence>
<feature type="transmembrane region" description="Helical" evidence="7">
    <location>
        <begin position="70"/>
        <end position="88"/>
    </location>
</feature>
<keyword evidence="5 7" id="KW-1133">Transmembrane helix</keyword>
<protein>
    <submittedName>
        <fullName evidence="9">S54 family peptidase</fullName>
    </submittedName>
</protein>
<evidence type="ECO:0000256" key="7">
    <source>
        <dbReference type="SAM" id="Phobius"/>
    </source>
</evidence>
<evidence type="ECO:0000313" key="10">
    <source>
        <dbReference type="Proteomes" id="UP000027446"/>
    </source>
</evidence>